<evidence type="ECO:0000256" key="5">
    <source>
        <dbReference type="ARBA" id="ARBA00022840"/>
    </source>
</evidence>
<evidence type="ECO:0000256" key="3">
    <source>
        <dbReference type="ARBA" id="ARBA00022741"/>
    </source>
</evidence>
<dbReference type="GO" id="GO:0004709">
    <property type="term" value="F:MAP kinase kinase kinase activity"/>
    <property type="evidence" value="ECO:0007669"/>
    <property type="project" value="TreeGrafter"/>
</dbReference>
<keyword evidence="5" id="KW-0067">ATP-binding</keyword>
<proteinExistence type="inferred from homology"/>
<dbReference type="InterPro" id="IPR011009">
    <property type="entry name" value="Kinase-like_dom_sf"/>
</dbReference>
<organism evidence="6">
    <name type="scientific">Triticum urartu</name>
    <name type="common">Red wild einkorn</name>
    <name type="synonym">Crithodium urartu</name>
    <dbReference type="NCBI Taxonomy" id="4572"/>
    <lineage>
        <taxon>Eukaryota</taxon>
        <taxon>Viridiplantae</taxon>
        <taxon>Streptophyta</taxon>
        <taxon>Embryophyta</taxon>
        <taxon>Tracheophyta</taxon>
        <taxon>Spermatophyta</taxon>
        <taxon>Magnoliopsida</taxon>
        <taxon>Liliopsida</taxon>
        <taxon>Poales</taxon>
        <taxon>Poaceae</taxon>
        <taxon>BOP clade</taxon>
        <taxon>Pooideae</taxon>
        <taxon>Triticodae</taxon>
        <taxon>Triticeae</taxon>
        <taxon>Triticinae</taxon>
        <taxon>Triticum</taxon>
    </lineage>
</organism>
<dbReference type="STRING" id="4572.M8A7E3"/>
<dbReference type="Gene3D" id="1.10.510.10">
    <property type="entry name" value="Transferase(Phosphotransferase) domain 1"/>
    <property type="match status" value="2"/>
</dbReference>
<dbReference type="SMART" id="SM00220">
    <property type="entry name" value="S_TKc"/>
    <property type="match status" value="1"/>
</dbReference>
<dbReference type="AlphaFoldDB" id="M8A7E3"/>
<dbReference type="EMBL" id="KD158832">
    <property type="protein sequence ID" value="EMS56364.1"/>
    <property type="molecule type" value="Genomic_DNA"/>
</dbReference>
<dbReference type="InterPro" id="IPR000719">
    <property type="entry name" value="Prot_kinase_dom"/>
</dbReference>
<keyword evidence="4 6" id="KW-0418">Kinase</keyword>
<dbReference type="eggNOG" id="KOG0198">
    <property type="taxonomic scope" value="Eukaryota"/>
</dbReference>
<comment type="similarity">
    <text evidence="1">Belongs to the protein kinase superfamily. STE Ser/Thr protein kinase family. MAP kinase kinase kinase subfamily.</text>
</comment>
<dbReference type="PROSITE" id="PS50011">
    <property type="entry name" value="PROTEIN_KINASE_DOM"/>
    <property type="match status" value="1"/>
</dbReference>
<dbReference type="SUPFAM" id="SSF56112">
    <property type="entry name" value="Protein kinase-like (PK-like)"/>
    <property type="match status" value="1"/>
</dbReference>
<accession>M8A7E3</accession>
<gene>
    <name evidence="6" type="ORF">TRIUR3_23775</name>
</gene>
<dbReference type="GO" id="GO:0005524">
    <property type="term" value="F:ATP binding"/>
    <property type="evidence" value="ECO:0007669"/>
    <property type="project" value="UniProtKB-KW"/>
</dbReference>
<sequence length="480" mass="52639">MAKTQFTDYKSRVHEVQGWLRDIIWSASQVHQAESMKFKDGYMISSGGTWYEYHQGRSWASRCSHPLGSDRADSDDGRDISSCLHGGSWWSGWCNSQWAVGTVVNNFSTWAALHWLGLGWGLSSFFWVPASTGAPGSASLGVGGGAKGLDWAVSADVAANLGEPLHLGLEAFDRQSERHGPRRIVRARLQPHAPHTSLERLKNPPTDPGGHEVVVSQTMIRERADLRHQDLCLSLLPLPELDGPPGMPFHGGVRCYYVIQSNFAPNLSLKGTPYWMAPEMVQATLVKDVGYDLAVDIWSLGCTIIEMFNGKPPWSDLEGNPSPPSSTVPSSGAINALILPDPSAVDTNMTPDSASLLCVPIKRNLAIIRSGKPESGVSPWAHRERELPRNASNEPAAMFKVLNKNPPLPDNLSHEAKDFLECCFKRNPAARPSASELLTHPFIRNSSHYSKHVQEVIIAGCEEVIRASCDPSLTRKTTTR</sequence>
<keyword evidence="2" id="KW-0808">Transferase</keyword>
<evidence type="ECO:0000313" key="6">
    <source>
        <dbReference type="EMBL" id="EMS56364.1"/>
    </source>
</evidence>
<evidence type="ECO:0000256" key="4">
    <source>
        <dbReference type="ARBA" id="ARBA00022777"/>
    </source>
</evidence>
<keyword evidence="3" id="KW-0547">Nucleotide-binding</keyword>
<evidence type="ECO:0000256" key="1">
    <source>
        <dbReference type="ARBA" id="ARBA00006529"/>
    </source>
</evidence>
<evidence type="ECO:0000256" key="2">
    <source>
        <dbReference type="ARBA" id="ARBA00022679"/>
    </source>
</evidence>
<dbReference type="InterPro" id="IPR050538">
    <property type="entry name" value="MAP_kinase_kinase_kinase"/>
</dbReference>
<dbReference type="Pfam" id="PF00069">
    <property type="entry name" value="Pkinase"/>
    <property type="match status" value="1"/>
</dbReference>
<name>M8A7E3_TRIUA</name>
<reference evidence="6" key="1">
    <citation type="journal article" date="2013" name="Nature">
        <title>Draft genome of the wheat A-genome progenitor Triticum urartu.</title>
        <authorList>
            <person name="Ling H.Q."/>
            <person name="Zhao S."/>
            <person name="Liu D."/>
            <person name="Wang J."/>
            <person name="Sun H."/>
            <person name="Zhang C."/>
            <person name="Fan H."/>
            <person name="Li D."/>
            <person name="Dong L."/>
            <person name="Tao Y."/>
            <person name="Gao C."/>
            <person name="Wu H."/>
            <person name="Li Y."/>
            <person name="Cui Y."/>
            <person name="Guo X."/>
            <person name="Zheng S."/>
            <person name="Wang B."/>
            <person name="Yu K."/>
            <person name="Liang Q."/>
            <person name="Yang W."/>
            <person name="Lou X."/>
            <person name="Chen J."/>
            <person name="Feng M."/>
            <person name="Jian J."/>
            <person name="Zhang X."/>
            <person name="Luo G."/>
            <person name="Jiang Y."/>
            <person name="Liu J."/>
            <person name="Wang Z."/>
            <person name="Sha Y."/>
            <person name="Zhang B."/>
            <person name="Wu H."/>
            <person name="Tang D."/>
            <person name="Shen Q."/>
            <person name="Xue P."/>
            <person name="Zou S."/>
            <person name="Wang X."/>
            <person name="Liu X."/>
            <person name="Wang F."/>
            <person name="Yang Y."/>
            <person name="An X."/>
            <person name="Dong Z."/>
            <person name="Zhang K."/>
            <person name="Zhang X."/>
            <person name="Luo M.C."/>
            <person name="Dvorak J."/>
            <person name="Tong Y."/>
            <person name="Wang J."/>
            <person name="Yang H."/>
            <person name="Li Z."/>
            <person name="Wang D."/>
            <person name="Zhang A."/>
            <person name="Wang J."/>
        </authorList>
    </citation>
    <scope>NUCLEOTIDE SEQUENCE</scope>
</reference>
<protein>
    <submittedName>
        <fullName evidence="6">Mitogen-activated protein kinase kinase kinase 3</fullName>
    </submittedName>
</protein>
<dbReference type="GO" id="GO:0005737">
    <property type="term" value="C:cytoplasm"/>
    <property type="evidence" value="ECO:0007669"/>
    <property type="project" value="TreeGrafter"/>
</dbReference>
<dbReference type="PANTHER" id="PTHR48016:SF1">
    <property type="entry name" value="OS07G0119000 PROTEIN"/>
    <property type="match status" value="1"/>
</dbReference>
<dbReference type="PANTHER" id="PTHR48016">
    <property type="entry name" value="MAP KINASE KINASE KINASE SSK2-RELATED-RELATED"/>
    <property type="match status" value="1"/>
</dbReference>